<keyword evidence="1" id="KW-0460">Magnesium</keyword>
<protein>
    <submittedName>
        <fullName evidence="2">Phosphoribosylamine--glycine ligase</fullName>
    </submittedName>
</protein>
<keyword evidence="2" id="KW-0436">Ligase</keyword>
<sequence>MDPSAGENGMPLVIGKGETVGAAREQAYDRIDDIVIPSLHDRDDIGERWMEGKGDKLLAWGYLRPA</sequence>
<dbReference type="GO" id="GO:0009113">
    <property type="term" value="P:purine nucleobase biosynthetic process"/>
    <property type="evidence" value="ECO:0007669"/>
    <property type="project" value="InterPro"/>
</dbReference>
<accession>U2YFC0</accession>
<keyword evidence="3" id="KW-1185">Reference proteome</keyword>
<dbReference type="InterPro" id="IPR011054">
    <property type="entry name" value="Rudment_hybrid_motif"/>
</dbReference>
<evidence type="ECO:0000313" key="2">
    <source>
        <dbReference type="EMBL" id="GAD52706.1"/>
    </source>
</evidence>
<gene>
    <name evidence="2" type="ORF">MBEHAL_1466</name>
</gene>
<organism evidence="2 3">
    <name type="scientific">Halarchaeum acidiphilum MH1-52-1</name>
    <dbReference type="NCBI Taxonomy" id="1261545"/>
    <lineage>
        <taxon>Archaea</taxon>
        <taxon>Methanobacteriati</taxon>
        <taxon>Methanobacteriota</taxon>
        <taxon>Stenosarchaea group</taxon>
        <taxon>Halobacteria</taxon>
        <taxon>Halobacteriales</taxon>
        <taxon>Halobacteriaceae</taxon>
    </lineage>
</organism>
<dbReference type="GO" id="GO:0004637">
    <property type="term" value="F:phosphoribosylamine-glycine ligase activity"/>
    <property type="evidence" value="ECO:0007669"/>
    <property type="project" value="InterPro"/>
</dbReference>
<evidence type="ECO:0000313" key="3">
    <source>
        <dbReference type="Proteomes" id="UP000016986"/>
    </source>
</evidence>
<dbReference type="eggNOG" id="arCOG04415">
    <property type="taxonomic scope" value="Archaea"/>
</dbReference>
<dbReference type="AlphaFoldDB" id="U2YFC0"/>
<dbReference type="InterPro" id="IPR037123">
    <property type="entry name" value="PRibGlycinamide_synth_C_sf"/>
</dbReference>
<dbReference type="EMBL" id="BATA01000032">
    <property type="protein sequence ID" value="GAD52706.1"/>
    <property type="molecule type" value="Genomic_DNA"/>
</dbReference>
<reference evidence="2 3" key="1">
    <citation type="submission" date="2013-09" db="EMBL/GenBank/DDBJ databases">
        <title>Whole genome sequencing of Halarchaeum acidiphilum strain MH1-52-1.</title>
        <authorList>
            <person name="Shimane Y."/>
            <person name="Minegishi H."/>
            <person name="Nishi S."/>
            <person name="Echigo A."/>
            <person name="Shuto A."/>
            <person name="Konishi M."/>
            <person name="Ito T."/>
            <person name="Ohkuma M."/>
            <person name="Ohta Y."/>
            <person name="Nagano Y."/>
            <person name="Tsubouchi T."/>
            <person name="Mori K."/>
            <person name="Usui K."/>
            <person name="Kamekura M."/>
            <person name="Usami R."/>
            <person name="Takaki Y."/>
            <person name="Hatada Y."/>
        </authorList>
    </citation>
    <scope>NUCLEOTIDE SEQUENCE [LARGE SCALE GENOMIC DNA]</scope>
    <source>
        <strain evidence="2 3">JCM 16109</strain>
    </source>
</reference>
<name>U2YFC0_9EURY</name>
<dbReference type="Gene3D" id="3.90.600.10">
    <property type="entry name" value="Phosphoribosylglycinamide synthetase, C-terminal domain"/>
    <property type="match status" value="1"/>
</dbReference>
<dbReference type="SUPFAM" id="SSF51246">
    <property type="entry name" value="Rudiment single hybrid motif"/>
    <property type="match status" value="1"/>
</dbReference>
<proteinExistence type="predicted"/>
<comment type="caution">
    <text evidence="2">The sequence shown here is derived from an EMBL/GenBank/DDBJ whole genome shotgun (WGS) entry which is preliminary data.</text>
</comment>
<dbReference type="Proteomes" id="UP000016986">
    <property type="component" value="Unassembled WGS sequence"/>
</dbReference>
<evidence type="ECO:0000256" key="1">
    <source>
        <dbReference type="ARBA" id="ARBA00022842"/>
    </source>
</evidence>